<dbReference type="InterPro" id="IPR039424">
    <property type="entry name" value="SBP_5"/>
</dbReference>
<keyword evidence="5" id="KW-1185">Reference proteome</keyword>
<protein>
    <recommendedName>
        <fullName evidence="3">Solute-binding protein family 5 domain-containing protein</fullName>
    </recommendedName>
</protein>
<dbReference type="CDD" id="cd08501">
    <property type="entry name" value="PBP2_Lpqw"/>
    <property type="match status" value="1"/>
</dbReference>
<dbReference type="Pfam" id="PF00496">
    <property type="entry name" value="SBP_bac_5"/>
    <property type="match status" value="1"/>
</dbReference>
<dbReference type="Gene3D" id="3.40.190.10">
    <property type="entry name" value="Periplasmic binding protein-like II"/>
    <property type="match status" value="1"/>
</dbReference>
<sequence length="563" mass="61565">MIAVRRAAALVLAGVLAFTACGGQTTTQTGSGQGQMKAYDINPHPRDSVKDGGTLRWGITEYPVQWNLNHIDGNLAEVKKVIDALMPSPFRSDEKAQIAHDPNYLTQAKITQSTPKQVVTYTLNPKARWSDGNPITWADYDAQWKAISGKDPAFRVATVTGYQDIESVKRGKDDFEVVVTFARQFGDWQSLFSPLYPRSTNASAQAFNTAWMNKMPVSAGPFKFQAFDPTAKTITLIRDDKWWGDRAKLDRIIFRASESDALIGAFTNNELDVVDVGPSAPDYARAKATQGGAVRQAAAPDFRHFTLNGESEHLSDPKVRQAIAMGINRQAMAQSDLQGLNWPIVLLNNHFFMNTQGGYQDNAGSVGVHDPAKARQMLDAAGWVMSGGTRKKNGKELSLRFVIPSGLQLSKSEGELAQNMLSALGVKLVIQAVPSDDFFVKYVIPGNYDIAPFSYIGTPFPVTSSYGQYADAVAGPRGGRQWNANLGRIGSSQIDAAMNRAVSELDPGQAITEANAADRLIWEAVNVLPLYQRPQNIAVRQTLANIGARGFYSFRYEDIGFTA</sequence>
<dbReference type="EMBL" id="BOOW01000012">
    <property type="protein sequence ID" value="GII91753.1"/>
    <property type="molecule type" value="Genomic_DNA"/>
</dbReference>
<gene>
    <name evidence="4" type="ORF">Ssi02_19840</name>
</gene>
<reference evidence="4" key="1">
    <citation type="submission" date="2021-01" db="EMBL/GenBank/DDBJ databases">
        <title>Whole genome shotgun sequence of Sinosporangium siamense NBRC 109515.</title>
        <authorList>
            <person name="Komaki H."/>
            <person name="Tamura T."/>
        </authorList>
    </citation>
    <scope>NUCLEOTIDE SEQUENCE</scope>
    <source>
        <strain evidence="4">NBRC 109515</strain>
    </source>
</reference>
<dbReference type="SUPFAM" id="SSF53850">
    <property type="entry name" value="Periplasmic binding protein-like II"/>
    <property type="match status" value="1"/>
</dbReference>
<name>A0A919RD90_9ACTN</name>
<dbReference type="PANTHER" id="PTHR30290:SF65">
    <property type="entry name" value="MONOACYL PHOSPHATIDYLINOSITOL TETRAMANNOSIDE-BINDING PROTEIN LPQW-RELATED"/>
    <property type="match status" value="1"/>
</dbReference>
<feature type="signal peptide" evidence="2">
    <location>
        <begin position="1"/>
        <end position="22"/>
    </location>
</feature>
<evidence type="ECO:0000259" key="3">
    <source>
        <dbReference type="Pfam" id="PF00496"/>
    </source>
</evidence>
<organism evidence="4 5">
    <name type="scientific">Sinosporangium siamense</name>
    <dbReference type="NCBI Taxonomy" id="1367973"/>
    <lineage>
        <taxon>Bacteria</taxon>
        <taxon>Bacillati</taxon>
        <taxon>Actinomycetota</taxon>
        <taxon>Actinomycetes</taxon>
        <taxon>Streptosporangiales</taxon>
        <taxon>Streptosporangiaceae</taxon>
        <taxon>Sinosporangium</taxon>
    </lineage>
</organism>
<feature type="chain" id="PRO_5036765923" description="Solute-binding protein family 5 domain-containing protein" evidence="2">
    <location>
        <begin position="23"/>
        <end position="563"/>
    </location>
</feature>
<dbReference type="InterPro" id="IPR000914">
    <property type="entry name" value="SBP_5_dom"/>
</dbReference>
<dbReference type="PROSITE" id="PS51257">
    <property type="entry name" value="PROKAR_LIPOPROTEIN"/>
    <property type="match status" value="1"/>
</dbReference>
<feature type="domain" description="Solute-binding protein family 5" evidence="3">
    <location>
        <begin position="110"/>
        <end position="469"/>
    </location>
</feature>
<evidence type="ECO:0000256" key="2">
    <source>
        <dbReference type="SAM" id="SignalP"/>
    </source>
</evidence>
<comment type="caution">
    <text evidence="4">The sequence shown here is derived from an EMBL/GenBank/DDBJ whole genome shotgun (WGS) entry which is preliminary data.</text>
</comment>
<dbReference type="GO" id="GO:1904680">
    <property type="term" value="F:peptide transmembrane transporter activity"/>
    <property type="evidence" value="ECO:0007669"/>
    <property type="project" value="TreeGrafter"/>
</dbReference>
<evidence type="ECO:0000313" key="5">
    <source>
        <dbReference type="Proteomes" id="UP000606172"/>
    </source>
</evidence>
<evidence type="ECO:0000313" key="4">
    <source>
        <dbReference type="EMBL" id="GII91753.1"/>
    </source>
</evidence>
<keyword evidence="2" id="KW-0732">Signal</keyword>
<dbReference type="Proteomes" id="UP000606172">
    <property type="component" value="Unassembled WGS sequence"/>
</dbReference>
<dbReference type="Gene3D" id="3.10.105.10">
    <property type="entry name" value="Dipeptide-binding Protein, Domain 3"/>
    <property type="match status" value="1"/>
</dbReference>
<feature type="region of interest" description="Disordered" evidence="1">
    <location>
        <begin position="24"/>
        <end position="47"/>
    </location>
</feature>
<evidence type="ECO:0000256" key="1">
    <source>
        <dbReference type="SAM" id="MobiDB-lite"/>
    </source>
</evidence>
<dbReference type="RefSeq" id="WP_204023896.1">
    <property type="nucleotide sequence ID" value="NZ_BOOW01000012.1"/>
</dbReference>
<dbReference type="Gene3D" id="3.90.76.10">
    <property type="entry name" value="Dipeptide-binding Protein, Domain 1"/>
    <property type="match status" value="1"/>
</dbReference>
<proteinExistence type="predicted"/>
<dbReference type="AlphaFoldDB" id="A0A919RD90"/>
<dbReference type="PANTHER" id="PTHR30290">
    <property type="entry name" value="PERIPLASMIC BINDING COMPONENT OF ABC TRANSPORTER"/>
    <property type="match status" value="1"/>
</dbReference>
<accession>A0A919RD90</accession>
<dbReference type="GO" id="GO:0015833">
    <property type="term" value="P:peptide transport"/>
    <property type="evidence" value="ECO:0007669"/>
    <property type="project" value="TreeGrafter"/>
</dbReference>